<evidence type="ECO:0000259" key="18">
    <source>
        <dbReference type="PROSITE" id="PS50855"/>
    </source>
</evidence>
<dbReference type="PANTHER" id="PTHR10422">
    <property type="entry name" value="CYTOCHROME C OXIDASE SUBUNIT 1"/>
    <property type="match status" value="1"/>
</dbReference>
<dbReference type="Pfam" id="PF00115">
    <property type="entry name" value="COX1"/>
    <property type="match status" value="1"/>
</dbReference>
<feature type="transmembrane region" description="Helical" evidence="17">
    <location>
        <begin position="179"/>
        <end position="207"/>
    </location>
</feature>
<comment type="subcellular location">
    <subcellularLocation>
        <location evidence="17">Cell membrane</location>
        <topology evidence="17">Multi-pass membrane protein</topology>
    </subcellularLocation>
    <subcellularLocation>
        <location evidence="1">Membrane</location>
        <topology evidence="1">Multi-pass membrane protein</topology>
    </subcellularLocation>
</comment>
<dbReference type="InterPro" id="IPR023615">
    <property type="entry name" value="Cyt_c_Oxase_su1_BS"/>
</dbReference>
<keyword evidence="4 16" id="KW-0813">Transport</keyword>
<dbReference type="Gene3D" id="1.10.287.70">
    <property type="match status" value="1"/>
</dbReference>
<feature type="transmembrane region" description="Helical" evidence="17">
    <location>
        <begin position="449"/>
        <end position="471"/>
    </location>
</feature>
<keyword evidence="11 17" id="KW-1133">Transmembrane helix</keyword>
<evidence type="ECO:0000256" key="15">
    <source>
        <dbReference type="ARBA" id="ARBA00047816"/>
    </source>
</evidence>
<dbReference type="PROSITE" id="PS00077">
    <property type="entry name" value="COX1_CUB"/>
    <property type="match status" value="1"/>
</dbReference>
<comment type="caution">
    <text evidence="19">The sequence shown here is derived from an EMBL/GenBank/DDBJ whole genome shotgun (WGS) entry which is preliminary data.</text>
</comment>
<evidence type="ECO:0000256" key="9">
    <source>
        <dbReference type="ARBA" id="ARBA00022967"/>
    </source>
</evidence>
<name>A0ABW4YJ13_9BACL</name>
<dbReference type="SUPFAM" id="SSF81442">
    <property type="entry name" value="Cytochrome c oxidase subunit I-like"/>
    <property type="match status" value="1"/>
</dbReference>
<feature type="transmembrane region" description="Helical" evidence="17">
    <location>
        <begin position="295"/>
        <end position="320"/>
    </location>
</feature>
<comment type="function">
    <text evidence="17">Cytochrome c oxidase is the component of the respiratory chain that catalyzes the reduction of oxygen to water. Subunits 1-3 form the functional core of the enzyme complex. CO I is the catalytic subunit of the enzyme. Electrons originating in cytochrome c are transferred via the copper A center of subunit 2 and heme A of subunit 1 to the bimetallic center formed by heme A3 and copper B.</text>
</comment>
<dbReference type="Proteomes" id="UP001597362">
    <property type="component" value="Unassembled WGS sequence"/>
</dbReference>
<evidence type="ECO:0000313" key="19">
    <source>
        <dbReference type="EMBL" id="MFD2115702.1"/>
    </source>
</evidence>
<feature type="transmembrane region" description="Helical" evidence="17">
    <location>
        <begin position="141"/>
        <end position="167"/>
    </location>
</feature>
<dbReference type="InterPro" id="IPR000883">
    <property type="entry name" value="Cyt_C_Oxase_1"/>
</dbReference>
<evidence type="ECO:0000256" key="12">
    <source>
        <dbReference type="ARBA" id="ARBA00023004"/>
    </source>
</evidence>
<feature type="transmembrane region" description="Helical" evidence="17">
    <location>
        <begin position="542"/>
        <end position="561"/>
    </location>
</feature>
<evidence type="ECO:0000256" key="8">
    <source>
        <dbReference type="ARBA" id="ARBA00022723"/>
    </source>
</evidence>
<feature type="domain" description="Cytochrome oxidase subunit I profile" evidence="18">
    <location>
        <begin position="1"/>
        <end position="510"/>
    </location>
</feature>
<feature type="transmembrane region" description="Helical" evidence="17">
    <location>
        <begin position="332"/>
        <end position="352"/>
    </location>
</feature>
<evidence type="ECO:0000313" key="20">
    <source>
        <dbReference type="Proteomes" id="UP001597362"/>
    </source>
</evidence>
<dbReference type="CDD" id="cd01662">
    <property type="entry name" value="Ubiquinol_Oxidase_I"/>
    <property type="match status" value="1"/>
</dbReference>
<dbReference type="InterPro" id="IPR014241">
    <property type="entry name" value="Cyt_c_oxidase_su1_bac"/>
</dbReference>
<comment type="similarity">
    <text evidence="3 16">Belongs to the heme-copper respiratory oxidase family.</text>
</comment>
<dbReference type="NCBIfam" id="TIGR02891">
    <property type="entry name" value="CtaD_CoxA"/>
    <property type="match status" value="1"/>
</dbReference>
<keyword evidence="9" id="KW-1278">Translocase</keyword>
<evidence type="ECO:0000256" key="5">
    <source>
        <dbReference type="ARBA" id="ARBA00022617"/>
    </source>
</evidence>
<keyword evidence="7 16" id="KW-0812">Transmembrane</keyword>
<reference evidence="20" key="1">
    <citation type="journal article" date="2019" name="Int. J. Syst. Evol. Microbiol.">
        <title>The Global Catalogue of Microorganisms (GCM) 10K type strain sequencing project: providing services to taxonomists for standard genome sequencing and annotation.</title>
        <authorList>
            <consortium name="The Broad Institute Genomics Platform"/>
            <consortium name="The Broad Institute Genome Sequencing Center for Infectious Disease"/>
            <person name="Wu L."/>
            <person name="Ma J."/>
        </authorList>
    </citation>
    <scope>NUCLEOTIDE SEQUENCE [LARGE SCALE GENOMIC DNA]</scope>
    <source>
        <strain evidence="20">GH52</strain>
    </source>
</reference>
<evidence type="ECO:0000256" key="2">
    <source>
        <dbReference type="ARBA" id="ARBA00004673"/>
    </source>
</evidence>
<evidence type="ECO:0000256" key="14">
    <source>
        <dbReference type="ARBA" id="ARBA00023136"/>
    </source>
</evidence>
<evidence type="ECO:0000256" key="1">
    <source>
        <dbReference type="ARBA" id="ARBA00004141"/>
    </source>
</evidence>
<dbReference type="PANTHER" id="PTHR10422:SF44">
    <property type="entry name" value="CYTOCHROME C OXIDASE SUBUNIT 1"/>
    <property type="match status" value="1"/>
</dbReference>
<feature type="transmembrane region" description="Helical" evidence="17">
    <location>
        <begin position="12"/>
        <end position="34"/>
    </location>
</feature>
<feature type="transmembrane region" description="Helical" evidence="17">
    <location>
        <begin position="230"/>
        <end position="250"/>
    </location>
</feature>
<evidence type="ECO:0000256" key="13">
    <source>
        <dbReference type="ARBA" id="ARBA00023008"/>
    </source>
</evidence>
<feature type="transmembrane region" description="Helical" evidence="17">
    <location>
        <begin position="91"/>
        <end position="114"/>
    </location>
</feature>
<feature type="transmembrane region" description="Helical" evidence="17">
    <location>
        <begin position="54"/>
        <end position="79"/>
    </location>
</feature>
<proteinExistence type="inferred from homology"/>
<evidence type="ECO:0000256" key="3">
    <source>
        <dbReference type="ARBA" id="ARBA00009578"/>
    </source>
</evidence>
<dbReference type="InterPro" id="IPR036927">
    <property type="entry name" value="Cyt_c_oxase-like_su1_sf"/>
</dbReference>
<evidence type="ECO:0000256" key="11">
    <source>
        <dbReference type="ARBA" id="ARBA00022989"/>
    </source>
</evidence>
<keyword evidence="5 16" id="KW-0349">Heme</keyword>
<evidence type="ECO:0000256" key="6">
    <source>
        <dbReference type="ARBA" id="ARBA00022660"/>
    </source>
</evidence>
<organism evidence="19 20">
    <name type="scientific">Paenibacillus yanchengensis</name>
    <dbReference type="NCBI Taxonomy" id="2035833"/>
    <lineage>
        <taxon>Bacteria</taxon>
        <taxon>Bacillati</taxon>
        <taxon>Bacillota</taxon>
        <taxon>Bacilli</taxon>
        <taxon>Bacillales</taxon>
        <taxon>Paenibacillaceae</taxon>
        <taxon>Paenibacillus</taxon>
    </lineage>
</organism>
<sequence>MDWLTTVDHKKIGILYLLAGGFFFLIGGLEAILIRLQLWKPLNDFVGAQTFSELITMHGTTMIFLAAMPIIFAIMNAVIPLQIGARDVAFPFLNALGFWTFLSGGLLLNISWLVGDVPDAGWTSYAPLAGTTYSVSHGMDYYVMGLQIAGIGTLIGGINFLVTIINMRAPGMSFMRMPMFTWASFITSALILFAFPALAVGLAALMFDRLFGANFFNPDMGGNVVLWEHIFWIFGHPEVYILIMPAFGIISEVISTFSRKRLFGYSSMVFATILIGFLGFMVWAHHMFTTGMGPVANSLFSIATMLIAVPTGIKVFNWVFTMWGGSITFPTANLFAIGFIPTFVMGGVTGIMLSVAPANFQYHDSYFVVAHFHYVIVGGLVFGLFAGLTYWWPKMFGRVLSEKIGKWTFWTFFIGFHLTFFVQHFLGLMGMPRRIWQYLDGMDLTEMNMISTVGALLMGVGTLLFILNAIVTSFKPKGTDNDPWKDGRTLEWTIPSPPPEYNFAQTPLVRGYDAYWKEKMDGHKKMTPAEPIGDIHMPNSSILPFVMGIGLFIAGFGFMYAPDWGTLVGSIKVGHAVGVVGLAILFGSMIVRSMKDDHGYHIPKEVVLKDQEGKA</sequence>
<dbReference type="EC" id="7.1.1.9" evidence="17"/>
<gene>
    <name evidence="19" type="primary">ctaD</name>
    <name evidence="19" type="ORF">ACFSJH_08175</name>
</gene>
<protein>
    <recommendedName>
        <fullName evidence="17">Cytochrome c oxidase subunit 1</fullName>
        <ecNumber evidence="17">7.1.1.9</ecNumber>
    </recommendedName>
</protein>
<evidence type="ECO:0000256" key="16">
    <source>
        <dbReference type="RuleBase" id="RU000370"/>
    </source>
</evidence>
<feature type="transmembrane region" description="Helical" evidence="17">
    <location>
        <begin position="262"/>
        <end position="283"/>
    </location>
</feature>
<keyword evidence="17" id="KW-1003">Cell membrane</keyword>
<dbReference type="Gene3D" id="1.20.210.10">
    <property type="entry name" value="Cytochrome c oxidase-like, subunit I domain"/>
    <property type="match status" value="1"/>
</dbReference>
<comment type="catalytic activity">
    <reaction evidence="15 17">
        <text>4 Fe(II)-[cytochrome c] + O2 + 8 H(+)(in) = 4 Fe(III)-[cytochrome c] + 2 H2O + 4 H(+)(out)</text>
        <dbReference type="Rhea" id="RHEA:11436"/>
        <dbReference type="Rhea" id="RHEA-COMP:10350"/>
        <dbReference type="Rhea" id="RHEA-COMP:14399"/>
        <dbReference type="ChEBI" id="CHEBI:15377"/>
        <dbReference type="ChEBI" id="CHEBI:15378"/>
        <dbReference type="ChEBI" id="CHEBI:15379"/>
        <dbReference type="ChEBI" id="CHEBI:29033"/>
        <dbReference type="ChEBI" id="CHEBI:29034"/>
        <dbReference type="EC" id="7.1.1.9"/>
    </reaction>
</comment>
<feature type="transmembrane region" description="Helical" evidence="17">
    <location>
        <begin position="404"/>
        <end position="429"/>
    </location>
</feature>
<evidence type="ECO:0000256" key="17">
    <source>
        <dbReference type="RuleBase" id="RU363061"/>
    </source>
</evidence>
<dbReference type="RefSeq" id="WP_377771364.1">
    <property type="nucleotide sequence ID" value="NZ_JBHUHO010000024.1"/>
</dbReference>
<feature type="transmembrane region" description="Helical" evidence="17">
    <location>
        <begin position="573"/>
        <end position="591"/>
    </location>
</feature>
<evidence type="ECO:0000256" key="7">
    <source>
        <dbReference type="ARBA" id="ARBA00022692"/>
    </source>
</evidence>
<keyword evidence="10 16" id="KW-0249">Electron transport</keyword>
<keyword evidence="20" id="KW-1185">Reference proteome</keyword>
<keyword evidence="13 17" id="KW-0186">Copper</keyword>
<evidence type="ECO:0000256" key="10">
    <source>
        <dbReference type="ARBA" id="ARBA00022982"/>
    </source>
</evidence>
<keyword evidence="6 16" id="KW-0679">Respiratory chain</keyword>
<feature type="transmembrane region" description="Helical" evidence="17">
    <location>
        <begin position="372"/>
        <end position="392"/>
    </location>
</feature>
<comment type="pathway">
    <text evidence="2 17">Energy metabolism; oxidative phosphorylation.</text>
</comment>
<keyword evidence="14 17" id="KW-0472">Membrane</keyword>
<evidence type="ECO:0000256" key="4">
    <source>
        <dbReference type="ARBA" id="ARBA00022448"/>
    </source>
</evidence>
<dbReference type="EMBL" id="JBHUHO010000024">
    <property type="protein sequence ID" value="MFD2115702.1"/>
    <property type="molecule type" value="Genomic_DNA"/>
</dbReference>
<dbReference type="PROSITE" id="PS50855">
    <property type="entry name" value="COX1"/>
    <property type="match status" value="1"/>
</dbReference>
<keyword evidence="8 17" id="KW-0479">Metal-binding</keyword>
<keyword evidence="12 17" id="KW-0408">Iron</keyword>
<dbReference type="PRINTS" id="PR01165">
    <property type="entry name" value="CYCOXIDASEI"/>
</dbReference>
<accession>A0ABW4YJ13</accession>
<dbReference type="InterPro" id="IPR023616">
    <property type="entry name" value="Cyt_c_oxase-like_su1_dom"/>
</dbReference>